<dbReference type="AlphaFoldDB" id="A0AAQ3U5H5"/>
<feature type="domain" description="Reverse transcriptase zinc-binding" evidence="1">
    <location>
        <begin position="356"/>
        <end position="440"/>
    </location>
</feature>
<sequence length="534" mass="59961">MLFILSMDAFNRLLDCAGRRGILSKPGFPAMRYHCSLYADDAILFISATTREAVRVKRLLEVFGNAFGLVANLSKCSLSTVATDEEVMGDIAAVLGCHVAPFPVVYLGLPLSAKSLPKASWHGMVEKVASKLPVCHGPLMSRSGRLVWIKSVLMAMPVFAMMANSLPAWVKTEVDAICRKFLWAGSDQSVRGKSLVAWPAVARPLELGGLGIPDIRLYSIALQTRWLWLQRTDEHRVWSGLQIRVAAEVRAFFDASVMVEIGNGRRTLFWLDRWMSGLALADVAPALTAAIPRRTARSLTVAEGLNNRRWVRGIVGGLTVTIIAEYLRVWQRLDGLLLREDVEDRVIWRWSGSGLYSARSAYRALHLGSIPLPGSELIWRSWMPLRVKIFIWLSFRRRHWTADRHRRHGLDARELCWLCDHEPETCDHLLFRRQFARVVWARVLGKVGLRLPPVAGCSGLLDWWHRFRGCWPTTLRKGADTLFGLVCWSIWKQRNACCFRGEQASAADVLKAIFETAEMWVLGGAAGLGILGLI</sequence>
<protein>
    <recommendedName>
        <fullName evidence="1">Reverse transcriptase zinc-binding domain-containing protein</fullName>
    </recommendedName>
</protein>
<gene>
    <name evidence="2" type="ORF">U9M48_032226</name>
</gene>
<evidence type="ECO:0000313" key="2">
    <source>
        <dbReference type="EMBL" id="WVZ85279.1"/>
    </source>
</evidence>
<organism evidence="2 3">
    <name type="scientific">Paspalum notatum var. saurae</name>
    <dbReference type="NCBI Taxonomy" id="547442"/>
    <lineage>
        <taxon>Eukaryota</taxon>
        <taxon>Viridiplantae</taxon>
        <taxon>Streptophyta</taxon>
        <taxon>Embryophyta</taxon>
        <taxon>Tracheophyta</taxon>
        <taxon>Spermatophyta</taxon>
        <taxon>Magnoliopsida</taxon>
        <taxon>Liliopsida</taxon>
        <taxon>Poales</taxon>
        <taxon>Poaceae</taxon>
        <taxon>PACMAD clade</taxon>
        <taxon>Panicoideae</taxon>
        <taxon>Andropogonodae</taxon>
        <taxon>Paspaleae</taxon>
        <taxon>Paspalinae</taxon>
        <taxon>Paspalum</taxon>
    </lineage>
</organism>
<dbReference type="PANTHER" id="PTHR33116">
    <property type="entry name" value="REVERSE TRANSCRIPTASE ZINC-BINDING DOMAIN-CONTAINING PROTEIN-RELATED-RELATED"/>
    <property type="match status" value="1"/>
</dbReference>
<dbReference type="Pfam" id="PF13966">
    <property type="entry name" value="zf-RVT"/>
    <property type="match status" value="1"/>
</dbReference>
<evidence type="ECO:0000313" key="3">
    <source>
        <dbReference type="Proteomes" id="UP001341281"/>
    </source>
</evidence>
<dbReference type="InterPro" id="IPR026960">
    <property type="entry name" value="RVT-Znf"/>
</dbReference>
<reference evidence="2 3" key="1">
    <citation type="submission" date="2024-02" db="EMBL/GenBank/DDBJ databases">
        <title>High-quality chromosome-scale genome assembly of Pensacola bahiagrass (Paspalum notatum Flugge var. saurae).</title>
        <authorList>
            <person name="Vega J.M."/>
            <person name="Podio M."/>
            <person name="Orjuela J."/>
            <person name="Siena L.A."/>
            <person name="Pessino S.C."/>
            <person name="Combes M.C."/>
            <person name="Mariac C."/>
            <person name="Albertini E."/>
            <person name="Pupilli F."/>
            <person name="Ortiz J.P.A."/>
            <person name="Leblanc O."/>
        </authorList>
    </citation>
    <scope>NUCLEOTIDE SEQUENCE [LARGE SCALE GENOMIC DNA]</scope>
    <source>
        <strain evidence="2">R1</strain>
        <tissue evidence="2">Leaf</tissue>
    </source>
</reference>
<dbReference type="EMBL" id="CP144751">
    <property type="protein sequence ID" value="WVZ85279.1"/>
    <property type="molecule type" value="Genomic_DNA"/>
</dbReference>
<keyword evidence="3" id="KW-1185">Reference proteome</keyword>
<proteinExistence type="predicted"/>
<dbReference type="PANTHER" id="PTHR33116:SF83">
    <property type="entry name" value="REVERSE TRANSCRIPTASE ZINC-BINDING DOMAIN-CONTAINING PROTEIN"/>
    <property type="match status" value="1"/>
</dbReference>
<evidence type="ECO:0000259" key="1">
    <source>
        <dbReference type="Pfam" id="PF13966"/>
    </source>
</evidence>
<accession>A0AAQ3U5H5</accession>
<name>A0AAQ3U5H5_PASNO</name>
<dbReference type="Proteomes" id="UP001341281">
    <property type="component" value="Chromosome 07"/>
</dbReference>